<protein>
    <submittedName>
        <fullName evidence="3">Thioesterase</fullName>
    </submittedName>
</protein>
<evidence type="ECO:0000256" key="1">
    <source>
        <dbReference type="ARBA" id="ARBA00007169"/>
    </source>
</evidence>
<dbReference type="InterPro" id="IPR029058">
    <property type="entry name" value="AB_hydrolase_fold"/>
</dbReference>
<feature type="domain" description="Thioesterase" evidence="2">
    <location>
        <begin position="28"/>
        <end position="247"/>
    </location>
</feature>
<dbReference type="EMBL" id="BOOU01000014">
    <property type="protein sequence ID" value="GII76228.1"/>
    <property type="molecule type" value="Genomic_DNA"/>
</dbReference>
<dbReference type="InterPro" id="IPR012223">
    <property type="entry name" value="TEII"/>
</dbReference>
<reference evidence="3" key="1">
    <citation type="submission" date="2021-01" db="EMBL/GenBank/DDBJ databases">
        <title>Whole genome shotgun sequence of Sphaerisporangium rufum NBRC 109079.</title>
        <authorList>
            <person name="Komaki H."/>
            <person name="Tamura T."/>
        </authorList>
    </citation>
    <scope>NUCLEOTIDE SEQUENCE</scope>
    <source>
        <strain evidence="3">NBRC 109079</strain>
    </source>
</reference>
<proteinExistence type="inferred from homology"/>
<sequence length="264" mass="28356">MRVRERGRAKAGSWLAELRPAMVEPVARVVALPHAGAGPNALMPLLSCLPDDHEVLGVTLPGRERRFTEGYPEGPQDPAPIVEAIVGELAALPTRPTVLFGHSMGVALAVAVALARPELCNALVLSAHPPAGARAERAGEWDEETLLKIIKLGGGTPDEILENAFWRGYLIGLLRSDLGLAGTLVRRNLAGRLALPLTVLGGTHDELVDPPELAGWIRRTDARVRFRLLPGGHFYLMDEPHRRIVAAEIARAVSPAAAARPYEP</sequence>
<accession>A0A919V029</accession>
<dbReference type="Gene3D" id="3.40.50.1820">
    <property type="entry name" value="alpha/beta hydrolase"/>
    <property type="match status" value="1"/>
</dbReference>
<dbReference type="PANTHER" id="PTHR11487">
    <property type="entry name" value="THIOESTERASE"/>
    <property type="match status" value="1"/>
</dbReference>
<dbReference type="SUPFAM" id="SSF53474">
    <property type="entry name" value="alpha/beta-Hydrolases"/>
    <property type="match status" value="1"/>
</dbReference>
<evidence type="ECO:0000313" key="3">
    <source>
        <dbReference type="EMBL" id="GII76228.1"/>
    </source>
</evidence>
<comment type="similarity">
    <text evidence="1">Belongs to the thioesterase family.</text>
</comment>
<comment type="caution">
    <text evidence="3">The sequence shown here is derived from an EMBL/GenBank/DDBJ whole genome shotgun (WGS) entry which is preliminary data.</text>
</comment>
<gene>
    <name evidence="3" type="ORF">Sru01_12100</name>
</gene>
<keyword evidence="4" id="KW-1185">Reference proteome</keyword>
<dbReference type="PANTHER" id="PTHR11487:SF0">
    <property type="entry name" value="S-ACYL FATTY ACID SYNTHASE THIOESTERASE, MEDIUM CHAIN"/>
    <property type="match status" value="1"/>
</dbReference>
<dbReference type="Pfam" id="PF00975">
    <property type="entry name" value="Thioesterase"/>
    <property type="match status" value="1"/>
</dbReference>
<evidence type="ECO:0000313" key="4">
    <source>
        <dbReference type="Proteomes" id="UP000655287"/>
    </source>
</evidence>
<organism evidence="3 4">
    <name type="scientific">Sphaerisporangium rufum</name>
    <dbReference type="NCBI Taxonomy" id="1381558"/>
    <lineage>
        <taxon>Bacteria</taxon>
        <taxon>Bacillati</taxon>
        <taxon>Actinomycetota</taxon>
        <taxon>Actinomycetes</taxon>
        <taxon>Streptosporangiales</taxon>
        <taxon>Streptosporangiaceae</taxon>
        <taxon>Sphaerisporangium</taxon>
    </lineage>
</organism>
<dbReference type="Proteomes" id="UP000655287">
    <property type="component" value="Unassembled WGS sequence"/>
</dbReference>
<dbReference type="GO" id="GO:0008610">
    <property type="term" value="P:lipid biosynthetic process"/>
    <property type="evidence" value="ECO:0007669"/>
    <property type="project" value="TreeGrafter"/>
</dbReference>
<dbReference type="InterPro" id="IPR001031">
    <property type="entry name" value="Thioesterase"/>
</dbReference>
<name>A0A919V029_9ACTN</name>
<dbReference type="AlphaFoldDB" id="A0A919V029"/>
<evidence type="ECO:0000259" key="2">
    <source>
        <dbReference type="Pfam" id="PF00975"/>
    </source>
</evidence>